<dbReference type="InterPro" id="IPR032675">
    <property type="entry name" value="LRR_dom_sf"/>
</dbReference>
<gene>
    <name evidence="3" type="primary">PLEST000261</name>
    <name evidence="3" type="ORF">PLESTB_000359000</name>
</gene>
<evidence type="ECO:0000313" key="3">
    <source>
        <dbReference type="EMBL" id="GLC50251.1"/>
    </source>
</evidence>
<evidence type="ECO:0000313" key="4">
    <source>
        <dbReference type="Proteomes" id="UP001165080"/>
    </source>
</evidence>
<keyword evidence="4" id="KW-1185">Reference proteome</keyword>
<dbReference type="Proteomes" id="UP001165080">
    <property type="component" value="Unassembled WGS sequence"/>
</dbReference>
<sequence length="625" mass="68385">MARNTTSILTILEQLCMHGKDNLVEALRARGALRSARLAFKALREAVDGSVTSLKLRVESVDLLERGQFFPLWRWPRLATIHVTTAPGVAENYVLCLVSPFFGQPPDCLLRITDIELEDGLYLTGTQLGVDATGTLAAAIRSMVNLRSLKLGLPLSEAPPSKQLLSDALASLSHLESLVLAQSCTLSRAVGLLGHRLQHLRLKDRYNNSDTRGVAWLASAAPQMRALQTVNINVNAFDDEAFDALAAFLCNPPPSLQTLSLSTFGPCEWTFTLMHGHVTEARLDTFAEVWEAAEFTRRLLAPLRPRLRRLQLSDIRIPSNERFREEEDLQQLRDVARHLEPGAFQLDQFTIWPNCSAERVMRAIGLLGLVPKTMRFGYRKRDVEDEEDDEYGEDDVEDVSVKAEQQRPAVTLPNLDWPSMHGPQLVSIVLELLLRLLGAEEAVAEAAAPGGPAAALAPGDNSAGHKYEPIVRIQSPLVASLASVPGALRSWLVALVKQMAAALPPATGSGQQCWWQVEDFVLVPSVGAVLLRCRTAEGAAAMAAAARAALAAGGLGYYDAVQVYSRLPRTDYFWRTQLSRAVQTLWDSGAGGSPAERLRLLVEMGCGLAKMQPVEALWVEDGNDD</sequence>
<feature type="compositionally biased region" description="Acidic residues" evidence="2">
    <location>
        <begin position="384"/>
        <end position="398"/>
    </location>
</feature>
<protein>
    <submittedName>
        <fullName evidence="3">Uncharacterized protein</fullName>
    </submittedName>
</protein>
<dbReference type="SUPFAM" id="SSF52047">
    <property type="entry name" value="RNI-like"/>
    <property type="match status" value="1"/>
</dbReference>
<comment type="caution">
    <text evidence="3">The sequence shown here is derived from an EMBL/GenBank/DDBJ whole genome shotgun (WGS) entry which is preliminary data.</text>
</comment>
<reference evidence="3 4" key="1">
    <citation type="journal article" date="2023" name="Commun. Biol.">
        <title>Reorganization of the ancestral sex-determining regions during the evolution of trioecy in Pleodorina starrii.</title>
        <authorList>
            <person name="Takahashi K."/>
            <person name="Suzuki S."/>
            <person name="Kawai-Toyooka H."/>
            <person name="Yamamoto K."/>
            <person name="Hamaji T."/>
            <person name="Ootsuki R."/>
            <person name="Yamaguchi H."/>
            <person name="Kawachi M."/>
            <person name="Higashiyama T."/>
            <person name="Nozaki H."/>
        </authorList>
    </citation>
    <scope>NUCLEOTIDE SEQUENCE [LARGE SCALE GENOMIC DNA]</scope>
    <source>
        <strain evidence="3 4">NIES-4479</strain>
    </source>
</reference>
<feature type="region of interest" description="Disordered" evidence="2">
    <location>
        <begin position="384"/>
        <end position="404"/>
    </location>
</feature>
<evidence type="ECO:0000256" key="2">
    <source>
        <dbReference type="SAM" id="MobiDB-lite"/>
    </source>
</evidence>
<proteinExistence type="predicted"/>
<accession>A0A9W6EZL8</accession>
<organism evidence="3 4">
    <name type="scientific">Pleodorina starrii</name>
    <dbReference type="NCBI Taxonomy" id="330485"/>
    <lineage>
        <taxon>Eukaryota</taxon>
        <taxon>Viridiplantae</taxon>
        <taxon>Chlorophyta</taxon>
        <taxon>core chlorophytes</taxon>
        <taxon>Chlorophyceae</taxon>
        <taxon>CS clade</taxon>
        <taxon>Chlamydomonadales</taxon>
        <taxon>Volvocaceae</taxon>
        <taxon>Pleodorina</taxon>
    </lineage>
</organism>
<comment type="subcellular location">
    <subcellularLocation>
        <location evidence="1">Cytoplasm</location>
        <location evidence="1">Cytoskeleton</location>
        <location evidence="1">Cilium axoneme</location>
    </subcellularLocation>
</comment>
<dbReference type="EMBL" id="BRXU01000003">
    <property type="protein sequence ID" value="GLC50251.1"/>
    <property type="molecule type" value="Genomic_DNA"/>
</dbReference>
<dbReference type="GO" id="GO:0005930">
    <property type="term" value="C:axoneme"/>
    <property type="evidence" value="ECO:0007669"/>
    <property type="project" value="UniProtKB-SubCell"/>
</dbReference>
<evidence type="ECO:0000256" key="1">
    <source>
        <dbReference type="ARBA" id="ARBA00004430"/>
    </source>
</evidence>
<name>A0A9W6EZL8_9CHLO</name>
<dbReference type="AlphaFoldDB" id="A0A9W6EZL8"/>
<dbReference type="Gene3D" id="3.80.10.10">
    <property type="entry name" value="Ribonuclease Inhibitor"/>
    <property type="match status" value="1"/>
</dbReference>